<dbReference type="HOGENOM" id="CLU_092688_6_1_12"/>
<gene>
    <name evidence="2" type="primary">rsfS</name>
    <name evidence="3" type="ordered locus">Spirs_1809</name>
</gene>
<keyword evidence="2" id="KW-0963">Cytoplasm</keyword>
<dbReference type="EMBL" id="CP002116">
    <property type="protein sequence ID" value="ADK80935.1"/>
    <property type="molecule type" value="Genomic_DNA"/>
</dbReference>
<dbReference type="SUPFAM" id="SSF81301">
    <property type="entry name" value="Nucleotidyltransferase"/>
    <property type="match status" value="1"/>
</dbReference>
<protein>
    <recommendedName>
        <fullName evidence="2">Ribosomal silencing factor RsfS</fullName>
    </recommendedName>
</protein>
<dbReference type="AlphaFoldDB" id="E1R6B7"/>
<comment type="subcellular location">
    <subcellularLocation>
        <location evidence="2">Cytoplasm</location>
    </subcellularLocation>
</comment>
<dbReference type="Proteomes" id="UP000002318">
    <property type="component" value="Chromosome"/>
</dbReference>
<dbReference type="InterPro" id="IPR043519">
    <property type="entry name" value="NT_sf"/>
</dbReference>
<dbReference type="RefSeq" id="WP_013254399.1">
    <property type="nucleotide sequence ID" value="NC_014364.1"/>
</dbReference>
<reference evidence="3 4" key="1">
    <citation type="journal article" date="2010" name="Stand. Genomic Sci.">
        <title>Complete genome sequence of Spirochaeta smaragdinae type strain (SEBR 4228).</title>
        <authorList>
            <person name="Mavromatis K."/>
            <person name="Yasawong M."/>
            <person name="Chertkov O."/>
            <person name="Lapidus A."/>
            <person name="Lucas S."/>
            <person name="Nolan M."/>
            <person name="Del Rio T.G."/>
            <person name="Tice H."/>
            <person name="Cheng J.F."/>
            <person name="Pitluck S."/>
            <person name="Liolios K."/>
            <person name="Ivanova N."/>
            <person name="Tapia R."/>
            <person name="Han C."/>
            <person name="Bruce D."/>
            <person name="Goodwin L."/>
            <person name="Pati A."/>
            <person name="Chen A."/>
            <person name="Palaniappan K."/>
            <person name="Land M."/>
            <person name="Hauser L."/>
            <person name="Chang Y.J."/>
            <person name="Jeffries C.D."/>
            <person name="Detter J.C."/>
            <person name="Rohde M."/>
            <person name="Brambilla E."/>
            <person name="Spring S."/>
            <person name="Goker M."/>
            <person name="Sikorski J."/>
            <person name="Woyke T."/>
            <person name="Bristow J."/>
            <person name="Eisen J.A."/>
            <person name="Markowitz V."/>
            <person name="Hugenholtz P."/>
            <person name="Klenk H.P."/>
            <person name="Kyrpides N.C."/>
        </authorList>
    </citation>
    <scope>NUCLEOTIDE SEQUENCE [LARGE SCALE GENOMIC DNA]</scope>
    <source>
        <strain evidence="4">DSM 11293 / JCM 15392 / SEBR 4228</strain>
    </source>
</reference>
<dbReference type="InterPro" id="IPR004394">
    <property type="entry name" value="Iojap/RsfS/C7orf30"/>
</dbReference>
<sequence>MKRAALALAEEISSHKGENTVLIDLTGKSSWTDYFLISTVNSLGHLKGMVRNVKERLAELGVELLQRHKRIGEDGWELIDCGFLVIHLMTKEMRDFYDLERLWFEGDVIFRE</sequence>
<dbReference type="NCBIfam" id="TIGR00090">
    <property type="entry name" value="rsfS_iojap_ybeB"/>
    <property type="match status" value="1"/>
</dbReference>
<dbReference type="PANTHER" id="PTHR21043">
    <property type="entry name" value="IOJAP SUPERFAMILY ORTHOLOG"/>
    <property type="match status" value="1"/>
</dbReference>
<evidence type="ECO:0000313" key="4">
    <source>
        <dbReference type="Proteomes" id="UP000002318"/>
    </source>
</evidence>
<dbReference type="OrthoDB" id="9793681at2"/>
<dbReference type="STRING" id="573413.Spirs_1809"/>
<dbReference type="eggNOG" id="COG0799">
    <property type="taxonomic scope" value="Bacteria"/>
</dbReference>
<comment type="subunit">
    <text evidence="2">Interacts with ribosomal protein uL14 (rplN).</text>
</comment>
<dbReference type="GO" id="GO:0043023">
    <property type="term" value="F:ribosomal large subunit binding"/>
    <property type="evidence" value="ECO:0007669"/>
    <property type="project" value="TreeGrafter"/>
</dbReference>
<organism evidence="3 4">
    <name type="scientific">Sediminispirochaeta smaragdinae (strain DSM 11293 / JCM 15392 / SEBR 4228)</name>
    <name type="common">Spirochaeta smaragdinae</name>
    <dbReference type="NCBI Taxonomy" id="573413"/>
    <lineage>
        <taxon>Bacteria</taxon>
        <taxon>Pseudomonadati</taxon>
        <taxon>Spirochaetota</taxon>
        <taxon>Spirochaetia</taxon>
        <taxon>Spirochaetales</taxon>
        <taxon>Spirochaetaceae</taxon>
        <taxon>Sediminispirochaeta</taxon>
    </lineage>
</organism>
<dbReference type="GO" id="GO:0042256">
    <property type="term" value="P:cytosolic ribosome assembly"/>
    <property type="evidence" value="ECO:0007669"/>
    <property type="project" value="UniProtKB-UniRule"/>
</dbReference>
<dbReference type="Gene3D" id="3.30.460.10">
    <property type="entry name" value="Beta Polymerase, domain 2"/>
    <property type="match status" value="1"/>
</dbReference>
<evidence type="ECO:0000256" key="1">
    <source>
        <dbReference type="ARBA" id="ARBA00010574"/>
    </source>
</evidence>
<dbReference type="Pfam" id="PF02410">
    <property type="entry name" value="RsfS"/>
    <property type="match status" value="1"/>
</dbReference>
<keyword evidence="4" id="KW-1185">Reference proteome</keyword>
<proteinExistence type="inferred from homology"/>
<name>E1R6B7_SEDSS</name>
<dbReference type="HAMAP" id="MF_01477">
    <property type="entry name" value="Iojap_RsfS"/>
    <property type="match status" value="1"/>
</dbReference>
<evidence type="ECO:0000256" key="2">
    <source>
        <dbReference type="HAMAP-Rule" id="MF_01477"/>
    </source>
</evidence>
<comment type="function">
    <text evidence="2">Functions as a ribosomal silencing factor. Interacts with ribosomal protein uL14 (rplN), blocking formation of intersubunit bridge B8. Prevents association of the 30S and 50S ribosomal subunits and the formation of functional ribosomes, thus repressing translation.</text>
</comment>
<accession>E1R6B7</accession>
<keyword evidence="2" id="KW-0810">Translation regulation</keyword>
<dbReference type="PANTHER" id="PTHR21043:SF0">
    <property type="entry name" value="MITOCHONDRIAL ASSEMBLY OF RIBOSOMAL LARGE SUBUNIT PROTEIN 1"/>
    <property type="match status" value="1"/>
</dbReference>
<dbReference type="GO" id="GO:0017148">
    <property type="term" value="P:negative regulation of translation"/>
    <property type="evidence" value="ECO:0007669"/>
    <property type="project" value="UniProtKB-UniRule"/>
</dbReference>
<keyword evidence="2" id="KW-0678">Repressor</keyword>
<comment type="similarity">
    <text evidence="1 2">Belongs to the Iojap/RsfS family.</text>
</comment>
<dbReference type="KEGG" id="ssm:Spirs_1809"/>
<dbReference type="GO" id="GO:0090071">
    <property type="term" value="P:negative regulation of ribosome biogenesis"/>
    <property type="evidence" value="ECO:0007669"/>
    <property type="project" value="UniProtKB-UniRule"/>
</dbReference>
<evidence type="ECO:0000313" key="3">
    <source>
        <dbReference type="EMBL" id="ADK80935.1"/>
    </source>
</evidence>
<dbReference type="GO" id="GO:0005737">
    <property type="term" value="C:cytoplasm"/>
    <property type="evidence" value="ECO:0007669"/>
    <property type="project" value="UniProtKB-SubCell"/>
</dbReference>